<dbReference type="EMBL" id="LFQU01000010">
    <property type="protein sequence ID" value="KOO68642.1"/>
    <property type="molecule type" value="Genomic_DNA"/>
</dbReference>
<evidence type="ECO:0000313" key="3">
    <source>
        <dbReference type="Proteomes" id="UP000036951"/>
    </source>
</evidence>
<dbReference type="RefSeq" id="WP_053398188.1">
    <property type="nucleotide sequence ID" value="NZ_LFQU01000010.1"/>
</dbReference>
<sequence>MKRILFIITAAIILVACATTDRQQNDRKKQEKAKMISRAVCNRDFKINVQTAHPTRSMSVQLTADFDLRIKGDSVVSYLPYFGRAYNVPYGGGKGLNFSGVTEDFKITQPKRDRKHVEFSVKNDEDTYKFHIDIF</sequence>
<feature type="chain" id="PRO_5034318208" description="Lipoprotein" evidence="1">
    <location>
        <begin position="19"/>
        <end position="135"/>
    </location>
</feature>
<accession>A0A8E1QY02</accession>
<proteinExistence type="predicted"/>
<feature type="non-terminal residue" evidence="2">
    <location>
        <position position="135"/>
    </location>
</feature>
<dbReference type="Pfam" id="PF14059">
    <property type="entry name" value="DUF4251"/>
    <property type="match status" value="1"/>
</dbReference>
<keyword evidence="3" id="KW-1185">Reference proteome</keyword>
<dbReference type="AlphaFoldDB" id="A0A8E1QY02"/>
<evidence type="ECO:0000313" key="2">
    <source>
        <dbReference type="EMBL" id="KOO68642.1"/>
    </source>
</evidence>
<dbReference type="Proteomes" id="UP000036951">
    <property type="component" value="Unassembled WGS sequence"/>
</dbReference>
<evidence type="ECO:0000256" key="1">
    <source>
        <dbReference type="SAM" id="SignalP"/>
    </source>
</evidence>
<name>A0A8E1QY02_9BACT</name>
<reference evidence="2 3" key="1">
    <citation type="submission" date="2015-06" db="EMBL/GenBank/DDBJ databases">
        <title>Prevotella sp. 109, sp. nov., a novel member of the family Prevotellaceae isolated from human faeces.</title>
        <authorList>
            <person name="Shkoporov A.N."/>
            <person name="Chaplin A.V."/>
            <person name="Kafarskaia L.I."/>
            <person name="Efimov B.A."/>
        </authorList>
    </citation>
    <scope>NUCLEOTIDE SEQUENCE [LARGE SCALE GENOMIC DNA]</scope>
    <source>
        <strain evidence="2 3">109</strain>
    </source>
</reference>
<dbReference type="InterPro" id="IPR025347">
    <property type="entry name" value="DUF4251"/>
</dbReference>
<keyword evidence="1" id="KW-0732">Signal</keyword>
<feature type="signal peptide" evidence="1">
    <location>
        <begin position="1"/>
        <end position="18"/>
    </location>
</feature>
<comment type="caution">
    <text evidence="2">The sequence shown here is derived from an EMBL/GenBank/DDBJ whole genome shotgun (WGS) entry which is preliminary data.</text>
</comment>
<protein>
    <recommendedName>
        <fullName evidence="4">Lipoprotein</fullName>
    </recommendedName>
</protein>
<dbReference type="PROSITE" id="PS51257">
    <property type="entry name" value="PROKAR_LIPOPROTEIN"/>
    <property type="match status" value="1"/>
</dbReference>
<dbReference type="Gene3D" id="2.40.128.410">
    <property type="match status" value="1"/>
</dbReference>
<organism evidence="2 3">
    <name type="scientific">Xylanibacter rarus</name>
    <dbReference type="NCBI Taxonomy" id="1676614"/>
    <lineage>
        <taxon>Bacteria</taxon>
        <taxon>Pseudomonadati</taxon>
        <taxon>Bacteroidota</taxon>
        <taxon>Bacteroidia</taxon>
        <taxon>Bacteroidales</taxon>
        <taxon>Prevotellaceae</taxon>
        <taxon>Xylanibacter</taxon>
    </lineage>
</organism>
<gene>
    <name evidence="2" type="ORF">ACU52_06450</name>
</gene>
<evidence type="ECO:0008006" key="4">
    <source>
        <dbReference type="Google" id="ProtNLM"/>
    </source>
</evidence>
<dbReference type="OrthoDB" id="1097715at2"/>